<dbReference type="Pfam" id="PF00496">
    <property type="entry name" value="SBP_bac_5"/>
    <property type="match status" value="1"/>
</dbReference>
<comment type="similarity">
    <text evidence="1">Belongs to the bacterial solute-binding protein 5 family.</text>
</comment>
<evidence type="ECO:0000313" key="7">
    <source>
        <dbReference type="Proteomes" id="UP001519290"/>
    </source>
</evidence>
<dbReference type="InterPro" id="IPR039424">
    <property type="entry name" value="SBP_5"/>
</dbReference>
<dbReference type="Gene3D" id="3.90.76.10">
    <property type="entry name" value="Dipeptide-binding Protein, Domain 1"/>
    <property type="match status" value="1"/>
</dbReference>
<protein>
    <submittedName>
        <fullName evidence="6">Peptide/nickel transport system substrate-binding protein</fullName>
    </submittedName>
</protein>
<comment type="caution">
    <text evidence="6">The sequence shown here is derived from an EMBL/GenBank/DDBJ whole genome shotgun (WGS) entry which is preliminary data.</text>
</comment>
<organism evidence="6 7">
    <name type="scientific">Brachybacterium sacelli</name>
    <dbReference type="NCBI Taxonomy" id="173364"/>
    <lineage>
        <taxon>Bacteria</taxon>
        <taxon>Bacillati</taxon>
        <taxon>Actinomycetota</taxon>
        <taxon>Actinomycetes</taxon>
        <taxon>Micrococcales</taxon>
        <taxon>Dermabacteraceae</taxon>
        <taxon>Brachybacterium</taxon>
    </lineage>
</organism>
<dbReference type="RefSeq" id="WP_209900102.1">
    <property type="nucleotide sequence ID" value="NZ_BAAAJW010000004.1"/>
</dbReference>
<dbReference type="PIRSF" id="PIRSF002741">
    <property type="entry name" value="MppA"/>
    <property type="match status" value="1"/>
</dbReference>
<name>A0ABS4WYC8_9MICO</name>
<dbReference type="Gene3D" id="3.10.105.10">
    <property type="entry name" value="Dipeptide-binding Protein, Domain 3"/>
    <property type="match status" value="1"/>
</dbReference>
<dbReference type="Proteomes" id="UP001519290">
    <property type="component" value="Unassembled WGS sequence"/>
</dbReference>
<dbReference type="SUPFAM" id="SSF53850">
    <property type="entry name" value="Periplasmic binding protein-like II"/>
    <property type="match status" value="1"/>
</dbReference>
<evidence type="ECO:0000259" key="5">
    <source>
        <dbReference type="Pfam" id="PF00496"/>
    </source>
</evidence>
<reference evidence="6 7" key="1">
    <citation type="submission" date="2021-03" db="EMBL/GenBank/DDBJ databases">
        <title>Sequencing the genomes of 1000 actinobacteria strains.</title>
        <authorList>
            <person name="Klenk H.-P."/>
        </authorList>
    </citation>
    <scope>NUCLEOTIDE SEQUENCE [LARGE SCALE GENOMIC DNA]</scope>
    <source>
        <strain evidence="6 7">DSM 14566</strain>
    </source>
</reference>
<evidence type="ECO:0000313" key="6">
    <source>
        <dbReference type="EMBL" id="MBP2381151.1"/>
    </source>
</evidence>
<dbReference type="InterPro" id="IPR000914">
    <property type="entry name" value="SBP_5_dom"/>
</dbReference>
<evidence type="ECO:0000256" key="4">
    <source>
        <dbReference type="SAM" id="SignalP"/>
    </source>
</evidence>
<feature type="chain" id="PRO_5046937095" evidence="4">
    <location>
        <begin position="24"/>
        <end position="565"/>
    </location>
</feature>
<sequence>MMHLKRRDLYKLTAVGAAPLALASCGQASNLESGGSDSGEEKPILTVNATEATLTRNLNPHSPSVIPFVQGSIYESLFYFNPLQPIDQEPLPQLGESYEWNEDGTALTVTVRQGVTWTDGEPFTAGDVAFTFTRISETEALNAGGTAPTAEATDDTTVVITYAEPSFTEGPNALARTWIIPEHLFTDVDDLATHPNEDPVGTGAFQLKDFSPESYLLVANETYWDEGKPSIGGLRAITTSGNQSATDQWLAGNIDYMSAAIPSLEEHVTANPDLAYTNTGISQMALMAASNPDLGCEGPQTDVAVRKALYYGMDREQLSKLAFFELGSDISPSFALPERDAEFIDPAIDVAPWNARPDEATKILEGAGYELGEDGVYAKDGERLSMTVSCPTGWSDFVTALDTLAQQYTEIGIELIPQQVSVNEWNDSKAKGTYQLVIDSVGQGPAPDPYYAYDTHFSTKNTVPVGENGNPYENVTRFSDPEVDAALDAASATDDPEAKKEQYLLIQQKLVEVMPAIPVLIGSSLTEYNTSRATGWPTEEDMYAYPMSWSAPDNSIVLKTVTPVQ</sequence>
<dbReference type="PANTHER" id="PTHR30290">
    <property type="entry name" value="PERIPLASMIC BINDING COMPONENT OF ABC TRANSPORTER"/>
    <property type="match status" value="1"/>
</dbReference>
<keyword evidence="7" id="KW-1185">Reference proteome</keyword>
<dbReference type="PANTHER" id="PTHR30290:SF9">
    <property type="entry name" value="OLIGOPEPTIDE-BINDING PROTEIN APPA"/>
    <property type="match status" value="1"/>
</dbReference>
<dbReference type="PROSITE" id="PS51257">
    <property type="entry name" value="PROKAR_LIPOPROTEIN"/>
    <property type="match status" value="1"/>
</dbReference>
<evidence type="ECO:0000256" key="1">
    <source>
        <dbReference type="ARBA" id="ARBA00005695"/>
    </source>
</evidence>
<gene>
    <name evidence="6" type="ORF">JOF43_001108</name>
</gene>
<evidence type="ECO:0000256" key="2">
    <source>
        <dbReference type="ARBA" id="ARBA00022448"/>
    </source>
</evidence>
<accession>A0ABS4WYC8</accession>
<feature type="signal peptide" evidence="4">
    <location>
        <begin position="1"/>
        <end position="23"/>
    </location>
</feature>
<dbReference type="InterPro" id="IPR030678">
    <property type="entry name" value="Peptide/Ni-bd"/>
</dbReference>
<evidence type="ECO:0000256" key="3">
    <source>
        <dbReference type="ARBA" id="ARBA00022729"/>
    </source>
</evidence>
<proteinExistence type="inferred from homology"/>
<dbReference type="CDD" id="cd08509">
    <property type="entry name" value="PBP2_TmCBP_oligosaccharides_like"/>
    <property type="match status" value="1"/>
</dbReference>
<feature type="domain" description="Solute-binding protein family 5" evidence="5">
    <location>
        <begin position="90"/>
        <end position="461"/>
    </location>
</feature>
<keyword evidence="3 4" id="KW-0732">Signal</keyword>
<dbReference type="EMBL" id="JAGIOD010000001">
    <property type="protein sequence ID" value="MBP2381151.1"/>
    <property type="molecule type" value="Genomic_DNA"/>
</dbReference>
<keyword evidence="2" id="KW-0813">Transport</keyword>
<dbReference type="Gene3D" id="3.40.190.10">
    <property type="entry name" value="Periplasmic binding protein-like II"/>
    <property type="match status" value="1"/>
</dbReference>